<dbReference type="PANTHER" id="PTHR10381">
    <property type="entry name" value="ATP-DEPENDENT CLP PROTEASE PROTEOLYTIC SUBUNIT"/>
    <property type="match status" value="1"/>
</dbReference>
<dbReference type="Pfam" id="PF00574">
    <property type="entry name" value="CLP_protease"/>
    <property type="match status" value="1"/>
</dbReference>
<name>C4ML05_9CAUD</name>
<dbReference type="NCBIfam" id="NF045542">
    <property type="entry name" value="Clp_rel_HeadMat"/>
    <property type="match status" value="1"/>
</dbReference>
<dbReference type="PRINTS" id="PR00127">
    <property type="entry name" value="CLPPROTEASEP"/>
</dbReference>
<dbReference type="GO" id="GO:0009368">
    <property type="term" value="C:endopeptidase Clp complex"/>
    <property type="evidence" value="ECO:0007669"/>
    <property type="project" value="TreeGrafter"/>
</dbReference>
<evidence type="ECO:0000256" key="3">
    <source>
        <dbReference type="ARBA" id="ARBA00022801"/>
    </source>
</evidence>
<sequence length="245" mass="25884">MSKRALPTAPEGRVAACKARVPEAANARWAGTPQAAVMHGRAIDIFGEIGEDLYGEGTTSAQISQMLRDMGPGDVTVNIDSPGGDMFAGLAIYNQLRAHDGVVTVNVVGTAASAASVIAMAGDVVNMHPAAFIMIHQTWLLAAGNSRDFIALAEMLAPFDKAMAEIYASRTGKPLAEVEQLMAEETWFNAEEAVAYGLADKVLDPEASKNKRLSASTGKPEIPDFNAASLNAIALQLQFLNLIKV</sequence>
<evidence type="ECO:0000313" key="4">
    <source>
        <dbReference type="EMBL" id="ACE75745.1"/>
    </source>
</evidence>
<dbReference type="SUPFAM" id="SSF52096">
    <property type="entry name" value="ClpP/crotonase"/>
    <property type="match status" value="1"/>
</dbReference>
<dbReference type="GO" id="GO:0004252">
    <property type="term" value="F:serine-type endopeptidase activity"/>
    <property type="evidence" value="ECO:0007669"/>
    <property type="project" value="InterPro"/>
</dbReference>
<dbReference type="Gene3D" id="3.90.226.10">
    <property type="entry name" value="2-enoyl-CoA Hydratase, Chain A, domain 1"/>
    <property type="match status" value="1"/>
</dbReference>
<dbReference type="GO" id="GO:0006515">
    <property type="term" value="P:protein quality control for misfolded or incompletely synthesized proteins"/>
    <property type="evidence" value="ECO:0007669"/>
    <property type="project" value="TreeGrafter"/>
</dbReference>
<proteinExistence type="inferred from homology"/>
<dbReference type="GeneID" id="7943829"/>
<dbReference type="EMBL" id="EU717894">
    <property type="protein sequence ID" value="ACE75745.1"/>
    <property type="molecule type" value="Genomic_DNA"/>
</dbReference>
<accession>C4ML05</accession>
<dbReference type="InterPro" id="IPR001907">
    <property type="entry name" value="ClpP"/>
</dbReference>
<dbReference type="OrthoDB" id="12178at10239"/>
<keyword evidence="5" id="KW-1185">Reference proteome</keyword>
<organism evidence="4 5">
    <name type="scientific">Xanthomonas phage phiL7</name>
    <dbReference type="NCBI Taxonomy" id="538979"/>
    <lineage>
        <taxon>Viruses</taxon>
        <taxon>Duplodnaviria</taxon>
        <taxon>Heunggongvirae</taxon>
        <taxon>Uroviricota</taxon>
        <taxon>Caudoviricetes</taxon>
        <taxon>Eisenstarkvirus</taxon>
        <taxon>Eisenstarkvirus L7</taxon>
    </lineage>
</organism>
<protein>
    <submittedName>
        <fullName evidence="4">p05</fullName>
    </submittedName>
</protein>
<dbReference type="KEGG" id="vg:7943829"/>
<dbReference type="RefSeq" id="YP_002922619.1">
    <property type="nucleotide sequence ID" value="NC_012742.1"/>
</dbReference>
<dbReference type="CDD" id="cd07016">
    <property type="entry name" value="S14_ClpP_1"/>
    <property type="match status" value="1"/>
</dbReference>
<dbReference type="PANTHER" id="PTHR10381:SF70">
    <property type="entry name" value="ATP-DEPENDENT CLP PROTEASE PROTEOLYTIC SUBUNIT"/>
    <property type="match status" value="1"/>
</dbReference>
<keyword evidence="3" id="KW-0378">Hydrolase</keyword>
<dbReference type="InterPro" id="IPR023562">
    <property type="entry name" value="ClpP/TepA"/>
</dbReference>
<evidence type="ECO:0000313" key="5">
    <source>
        <dbReference type="Proteomes" id="UP000001480"/>
    </source>
</evidence>
<dbReference type="GO" id="GO:0051117">
    <property type="term" value="F:ATPase binding"/>
    <property type="evidence" value="ECO:0007669"/>
    <property type="project" value="TreeGrafter"/>
</dbReference>
<dbReference type="InterPro" id="IPR029045">
    <property type="entry name" value="ClpP/crotonase-like_dom_sf"/>
</dbReference>
<evidence type="ECO:0000256" key="1">
    <source>
        <dbReference type="ARBA" id="ARBA00007039"/>
    </source>
</evidence>
<dbReference type="Proteomes" id="UP000001480">
    <property type="component" value="Segment"/>
</dbReference>
<dbReference type="GO" id="GO:0004176">
    <property type="term" value="F:ATP-dependent peptidase activity"/>
    <property type="evidence" value="ECO:0007669"/>
    <property type="project" value="InterPro"/>
</dbReference>
<comment type="similarity">
    <text evidence="1">Belongs to the peptidase S14 family.</text>
</comment>
<evidence type="ECO:0000256" key="2">
    <source>
        <dbReference type="ARBA" id="ARBA00022490"/>
    </source>
</evidence>
<reference evidence="4 5" key="1">
    <citation type="journal article" date="2009" name="Appl. Environ. Microbiol.">
        <title>Genomic characterization of the intron-containing T7-like phage phiL7 of Xanthomonas campestris.</title>
        <authorList>
            <person name="Lee C.N."/>
            <person name="Lin J.W."/>
            <person name="Weng S.F."/>
            <person name="Tseng Y.H."/>
        </authorList>
    </citation>
    <scope>NUCLEOTIDE SEQUENCE</scope>
</reference>
<keyword evidence="2" id="KW-0963">Cytoplasm</keyword>